<comment type="caution">
    <text evidence="1">The sequence shown here is derived from an EMBL/GenBank/DDBJ whole genome shotgun (WGS) entry which is preliminary data.</text>
</comment>
<evidence type="ECO:0008006" key="3">
    <source>
        <dbReference type="Google" id="ProtNLM"/>
    </source>
</evidence>
<evidence type="ECO:0000313" key="2">
    <source>
        <dbReference type="Proteomes" id="UP001215598"/>
    </source>
</evidence>
<gene>
    <name evidence="1" type="ORF">B0H16DRAFT_1321591</name>
</gene>
<dbReference type="AlphaFoldDB" id="A0AAD7INS5"/>
<accession>A0AAD7INS5</accession>
<reference evidence="1" key="1">
    <citation type="submission" date="2023-03" db="EMBL/GenBank/DDBJ databases">
        <title>Massive genome expansion in bonnet fungi (Mycena s.s.) driven by repeated elements and novel gene families across ecological guilds.</title>
        <authorList>
            <consortium name="Lawrence Berkeley National Laboratory"/>
            <person name="Harder C.B."/>
            <person name="Miyauchi S."/>
            <person name="Viragh M."/>
            <person name="Kuo A."/>
            <person name="Thoen E."/>
            <person name="Andreopoulos B."/>
            <person name="Lu D."/>
            <person name="Skrede I."/>
            <person name="Drula E."/>
            <person name="Henrissat B."/>
            <person name="Morin E."/>
            <person name="Kohler A."/>
            <person name="Barry K."/>
            <person name="LaButti K."/>
            <person name="Morin E."/>
            <person name="Salamov A."/>
            <person name="Lipzen A."/>
            <person name="Mereny Z."/>
            <person name="Hegedus B."/>
            <person name="Baldrian P."/>
            <person name="Stursova M."/>
            <person name="Weitz H."/>
            <person name="Taylor A."/>
            <person name="Grigoriev I.V."/>
            <person name="Nagy L.G."/>
            <person name="Martin F."/>
            <person name="Kauserud H."/>
        </authorList>
    </citation>
    <scope>NUCLEOTIDE SEQUENCE</scope>
    <source>
        <strain evidence="1">CBHHK182m</strain>
    </source>
</reference>
<sequence>YANWLSPSYASDTNPAGWPQEIWDLSSFASLNNHPTLFFYLYGDCSRHIVDLVHGKPADEKYRLLDAFFRPYYSRLPGFDPDSAKQILATEWLKDELNGGASYCNFPVGSEAAHEDVLAFRTGCIERSLWFCGEHAAPFEECGGQHAAENILRAYGTK</sequence>
<feature type="non-terminal residue" evidence="1">
    <location>
        <position position="1"/>
    </location>
</feature>
<protein>
    <recommendedName>
        <fullName evidence="3">Amine oxidase domain-containing protein</fullName>
    </recommendedName>
</protein>
<dbReference type="EMBL" id="JARKIB010000082">
    <property type="protein sequence ID" value="KAJ7745708.1"/>
    <property type="molecule type" value="Genomic_DNA"/>
</dbReference>
<dbReference type="Proteomes" id="UP001215598">
    <property type="component" value="Unassembled WGS sequence"/>
</dbReference>
<organism evidence="1 2">
    <name type="scientific">Mycena metata</name>
    <dbReference type="NCBI Taxonomy" id="1033252"/>
    <lineage>
        <taxon>Eukaryota</taxon>
        <taxon>Fungi</taxon>
        <taxon>Dikarya</taxon>
        <taxon>Basidiomycota</taxon>
        <taxon>Agaricomycotina</taxon>
        <taxon>Agaricomycetes</taxon>
        <taxon>Agaricomycetidae</taxon>
        <taxon>Agaricales</taxon>
        <taxon>Marasmiineae</taxon>
        <taxon>Mycenaceae</taxon>
        <taxon>Mycena</taxon>
    </lineage>
</organism>
<keyword evidence="2" id="KW-1185">Reference proteome</keyword>
<name>A0AAD7INS5_9AGAR</name>
<evidence type="ECO:0000313" key="1">
    <source>
        <dbReference type="EMBL" id="KAJ7745708.1"/>
    </source>
</evidence>
<dbReference type="Gene3D" id="3.90.660.10">
    <property type="match status" value="1"/>
</dbReference>
<proteinExistence type="predicted"/>